<name>A0AAV5JF59_9ROSI</name>
<sequence>MQKAESSFTYGLELKQITPNDALIVGWLIRLLLSFLAGPSTVEAEERHKAVQCLLNVTVFETSKLATLNYSLYLSYGKILNVRPSPMIRRDWESSNLYTVKIDRTTIKRFYLNMLHLSLKK</sequence>
<dbReference type="AlphaFoldDB" id="A0AAV5JF59"/>
<protein>
    <recommendedName>
        <fullName evidence="3">LAGLIDADG homing endonuclease</fullName>
    </recommendedName>
</protein>
<proteinExistence type="predicted"/>
<dbReference type="EMBL" id="BPVZ01000034">
    <property type="protein sequence ID" value="GKV11376.1"/>
    <property type="molecule type" value="Genomic_DNA"/>
</dbReference>
<accession>A0AAV5JF59</accession>
<evidence type="ECO:0008006" key="3">
    <source>
        <dbReference type="Google" id="ProtNLM"/>
    </source>
</evidence>
<dbReference type="Proteomes" id="UP001054252">
    <property type="component" value="Unassembled WGS sequence"/>
</dbReference>
<evidence type="ECO:0000313" key="2">
    <source>
        <dbReference type="Proteomes" id="UP001054252"/>
    </source>
</evidence>
<evidence type="ECO:0000313" key="1">
    <source>
        <dbReference type="EMBL" id="GKV11376.1"/>
    </source>
</evidence>
<gene>
    <name evidence="1" type="ORF">SLEP1_g22640</name>
</gene>
<reference evidence="1 2" key="1">
    <citation type="journal article" date="2021" name="Commun. Biol.">
        <title>The genome of Shorea leprosula (Dipterocarpaceae) highlights the ecological relevance of drought in aseasonal tropical rainforests.</title>
        <authorList>
            <person name="Ng K.K.S."/>
            <person name="Kobayashi M.J."/>
            <person name="Fawcett J.A."/>
            <person name="Hatakeyama M."/>
            <person name="Paape T."/>
            <person name="Ng C.H."/>
            <person name="Ang C.C."/>
            <person name="Tnah L.H."/>
            <person name="Lee C.T."/>
            <person name="Nishiyama T."/>
            <person name="Sese J."/>
            <person name="O'Brien M.J."/>
            <person name="Copetti D."/>
            <person name="Mohd Noor M.I."/>
            <person name="Ong R.C."/>
            <person name="Putra M."/>
            <person name="Sireger I.Z."/>
            <person name="Indrioko S."/>
            <person name="Kosugi Y."/>
            <person name="Izuno A."/>
            <person name="Isagi Y."/>
            <person name="Lee S.L."/>
            <person name="Shimizu K.K."/>
        </authorList>
    </citation>
    <scope>NUCLEOTIDE SEQUENCE [LARGE SCALE GENOMIC DNA]</scope>
    <source>
        <strain evidence="1">214</strain>
    </source>
</reference>
<keyword evidence="2" id="KW-1185">Reference proteome</keyword>
<organism evidence="1 2">
    <name type="scientific">Rubroshorea leprosula</name>
    <dbReference type="NCBI Taxonomy" id="152421"/>
    <lineage>
        <taxon>Eukaryota</taxon>
        <taxon>Viridiplantae</taxon>
        <taxon>Streptophyta</taxon>
        <taxon>Embryophyta</taxon>
        <taxon>Tracheophyta</taxon>
        <taxon>Spermatophyta</taxon>
        <taxon>Magnoliopsida</taxon>
        <taxon>eudicotyledons</taxon>
        <taxon>Gunneridae</taxon>
        <taxon>Pentapetalae</taxon>
        <taxon>rosids</taxon>
        <taxon>malvids</taxon>
        <taxon>Malvales</taxon>
        <taxon>Dipterocarpaceae</taxon>
        <taxon>Rubroshorea</taxon>
    </lineage>
</organism>
<comment type="caution">
    <text evidence="1">The sequence shown here is derived from an EMBL/GenBank/DDBJ whole genome shotgun (WGS) entry which is preliminary data.</text>
</comment>